<keyword evidence="8" id="KW-0521">NADP</keyword>
<keyword evidence="7" id="KW-0274">FAD</keyword>
<dbReference type="InterPro" id="IPR023173">
    <property type="entry name" value="NADPH_Cyt_P450_Rdtase_alpha"/>
</dbReference>
<dbReference type="PIRSF" id="PIRSF000207">
    <property type="entry name" value="SiR-FP_CysJ"/>
    <property type="match status" value="1"/>
</dbReference>
<dbReference type="Pfam" id="PF00175">
    <property type="entry name" value="NAD_binding_1"/>
    <property type="match status" value="1"/>
</dbReference>
<evidence type="ECO:0000256" key="4">
    <source>
        <dbReference type="ARBA" id="ARBA00022605"/>
    </source>
</evidence>
<dbReference type="PRINTS" id="PR00371">
    <property type="entry name" value="FPNCR"/>
</dbReference>
<keyword evidence="4" id="KW-0028">Amino-acid biosynthesis</keyword>
<keyword evidence="10 14" id="KW-0560">Oxidoreductase</keyword>
<evidence type="ECO:0000259" key="12">
    <source>
        <dbReference type="PROSITE" id="PS50902"/>
    </source>
</evidence>
<dbReference type="PROSITE" id="PS50902">
    <property type="entry name" value="FLAVODOXIN_LIKE"/>
    <property type="match status" value="1"/>
</dbReference>
<dbReference type="InterPro" id="IPR008254">
    <property type="entry name" value="Flavodoxin/NO_synth"/>
</dbReference>
<sequence length="585" mass="62651">MSPTVPFVPDSAPFSPEQRAWLNGFFAGAFCRTPLDQSKIENPESKIPAAATPLTILWGSQTGTAESLAKQAAKTATSKGFTPTILDMAAASPADLAAHENVLVITSTYGEGEPPDNAKALYDAVLADGAPALPGSLRYSVCALGDTNYEAFCQCGKAFDEAFAKLGATRIAERVDCDVDYDEPFATWLEQALTTLQKSEVGSKKNEVTSAATSTSDFKLQTSDLDAAYGRARPFPAPVLTVRNLNGAGSAKEVNHVEFSLTGSGLTYEAGDALSVIPHNCPELVAGVLQALGCDGEEAVTTANGELPLRTALTTCFDLGKPTKTLLELLQLPASDTTLDVLDALHAACPAAIENLKSQIQNPDFLRKLAPRLYSISSSPKAHADQVHLTVGAVRYDHGGRPRKGVCSTFLAERALAAGTAHVFVHSNKAFRPPADPTAPMIMVGPGTGIAPFRAFLQEREATAAAGRNWLFFGDQHAASDYLYQDQIAAWQKTGLLHRVDTAFSRDQAEKIYVQDRMREAGAELWQWLEDGAHFYVCGDAKRMAKDVDLALHDIIATHGQKTAEQAAAYVNALKAAKRYGRDVY</sequence>
<dbReference type="InterPro" id="IPR039261">
    <property type="entry name" value="FNR_nucleotide-bd"/>
</dbReference>
<accession>A0ABZ1CC65</accession>
<keyword evidence="15" id="KW-1185">Reference proteome</keyword>
<keyword evidence="6" id="KW-0288">FMN</keyword>
<dbReference type="PROSITE" id="PS51384">
    <property type="entry name" value="FAD_FR"/>
    <property type="match status" value="1"/>
</dbReference>
<evidence type="ECO:0000313" key="15">
    <source>
        <dbReference type="Proteomes" id="UP000738431"/>
    </source>
</evidence>
<name>A0ABZ1CC65_9BACT</name>
<dbReference type="EMBL" id="CP139781">
    <property type="protein sequence ID" value="WRQ89027.1"/>
    <property type="molecule type" value="Genomic_DNA"/>
</dbReference>
<comment type="cofactor">
    <cofactor evidence="2">
        <name>FAD</name>
        <dbReference type="ChEBI" id="CHEBI:57692"/>
    </cofactor>
</comment>
<dbReference type="Gene3D" id="3.40.50.360">
    <property type="match status" value="1"/>
</dbReference>
<dbReference type="InterPro" id="IPR001094">
    <property type="entry name" value="Flavdoxin-like"/>
</dbReference>
<dbReference type="Gene3D" id="2.40.30.10">
    <property type="entry name" value="Translation factors"/>
    <property type="match status" value="1"/>
</dbReference>
<evidence type="ECO:0000256" key="2">
    <source>
        <dbReference type="ARBA" id="ARBA00001974"/>
    </source>
</evidence>
<keyword evidence="5" id="KW-0285">Flavoprotein</keyword>
<dbReference type="InterPro" id="IPR003097">
    <property type="entry name" value="CysJ-like_FAD-binding"/>
</dbReference>
<feature type="domain" description="Flavodoxin-like" evidence="12">
    <location>
        <begin position="54"/>
        <end position="193"/>
    </location>
</feature>
<dbReference type="PRINTS" id="PR00369">
    <property type="entry name" value="FLAVODOXIN"/>
</dbReference>
<dbReference type="InterPro" id="IPR017927">
    <property type="entry name" value="FAD-bd_FR_type"/>
</dbReference>
<proteinExistence type="predicted"/>
<dbReference type="Pfam" id="PF00258">
    <property type="entry name" value="Flavodoxin_1"/>
    <property type="match status" value="1"/>
</dbReference>
<dbReference type="InterPro" id="IPR010199">
    <property type="entry name" value="CysJ"/>
</dbReference>
<evidence type="ECO:0000256" key="3">
    <source>
        <dbReference type="ARBA" id="ARBA00022448"/>
    </source>
</evidence>
<dbReference type="InterPro" id="IPR001433">
    <property type="entry name" value="OxRdtase_FAD/NAD-bd"/>
</dbReference>
<evidence type="ECO:0000256" key="11">
    <source>
        <dbReference type="ARBA" id="ARBA00023192"/>
    </source>
</evidence>
<evidence type="ECO:0000256" key="9">
    <source>
        <dbReference type="ARBA" id="ARBA00022982"/>
    </source>
</evidence>
<dbReference type="PANTHER" id="PTHR19384">
    <property type="entry name" value="NITRIC OXIDE SYNTHASE-RELATED"/>
    <property type="match status" value="1"/>
</dbReference>
<evidence type="ECO:0000313" key="14">
    <source>
        <dbReference type="EMBL" id="WRQ89027.1"/>
    </source>
</evidence>
<gene>
    <name evidence="14" type="ORF">K1X11_006380</name>
</gene>
<dbReference type="InterPro" id="IPR017938">
    <property type="entry name" value="Riboflavin_synthase-like_b-brl"/>
</dbReference>
<dbReference type="RefSeq" id="WP_221030901.1">
    <property type="nucleotide sequence ID" value="NZ_CP139781.1"/>
</dbReference>
<dbReference type="PANTHER" id="PTHR19384:SF128">
    <property type="entry name" value="NADPH OXIDOREDUCTASE A"/>
    <property type="match status" value="1"/>
</dbReference>
<keyword evidence="3" id="KW-0813">Transport</keyword>
<dbReference type="InterPro" id="IPR029039">
    <property type="entry name" value="Flavoprotein-like_sf"/>
</dbReference>
<comment type="cofactor">
    <cofactor evidence="1">
        <name>FMN</name>
        <dbReference type="ChEBI" id="CHEBI:58210"/>
    </cofactor>
</comment>
<dbReference type="NCBIfam" id="NF004859">
    <property type="entry name" value="PRK06214.1"/>
    <property type="match status" value="1"/>
</dbReference>
<evidence type="ECO:0000256" key="5">
    <source>
        <dbReference type="ARBA" id="ARBA00022630"/>
    </source>
</evidence>
<dbReference type="SUPFAM" id="SSF52343">
    <property type="entry name" value="Ferredoxin reductase-like, C-terminal NADP-linked domain"/>
    <property type="match status" value="1"/>
</dbReference>
<evidence type="ECO:0000256" key="8">
    <source>
        <dbReference type="ARBA" id="ARBA00022857"/>
    </source>
</evidence>
<dbReference type="SUPFAM" id="SSF63380">
    <property type="entry name" value="Riboflavin synthase domain-like"/>
    <property type="match status" value="1"/>
</dbReference>
<evidence type="ECO:0000256" key="10">
    <source>
        <dbReference type="ARBA" id="ARBA00023002"/>
    </source>
</evidence>
<dbReference type="Pfam" id="PF00667">
    <property type="entry name" value="FAD_binding_1"/>
    <property type="match status" value="2"/>
</dbReference>
<dbReference type="Gene3D" id="3.40.50.80">
    <property type="entry name" value="Nucleotide-binding domain of ferredoxin-NADP reductase (FNR) module"/>
    <property type="match status" value="1"/>
</dbReference>
<organism evidence="14 15">
    <name type="scientific">Actomonas aquatica</name>
    <dbReference type="NCBI Taxonomy" id="2866162"/>
    <lineage>
        <taxon>Bacteria</taxon>
        <taxon>Pseudomonadati</taxon>
        <taxon>Verrucomicrobiota</taxon>
        <taxon>Opitutia</taxon>
        <taxon>Opitutales</taxon>
        <taxon>Opitutaceae</taxon>
        <taxon>Actomonas</taxon>
    </lineage>
</organism>
<dbReference type="SUPFAM" id="SSF52218">
    <property type="entry name" value="Flavoproteins"/>
    <property type="match status" value="1"/>
</dbReference>
<evidence type="ECO:0000256" key="6">
    <source>
        <dbReference type="ARBA" id="ARBA00022643"/>
    </source>
</evidence>
<dbReference type="CDD" id="cd06199">
    <property type="entry name" value="SiR"/>
    <property type="match status" value="1"/>
</dbReference>
<dbReference type="EC" id="1.8.1.2" evidence="14"/>
<evidence type="ECO:0000256" key="1">
    <source>
        <dbReference type="ARBA" id="ARBA00001917"/>
    </source>
</evidence>
<dbReference type="Proteomes" id="UP000738431">
    <property type="component" value="Chromosome"/>
</dbReference>
<feature type="domain" description="FAD-binding FR-type" evidence="13">
    <location>
        <begin position="232"/>
        <end position="440"/>
    </location>
</feature>
<dbReference type="GO" id="GO:0004783">
    <property type="term" value="F:sulfite reductase (NADPH) activity"/>
    <property type="evidence" value="ECO:0007669"/>
    <property type="project" value="UniProtKB-EC"/>
</dbReference>
<evidence type="ECO:0000256" key="7">
    <source>
        <dbReference type="ARBA" id="ARBA00022827"/>
    </source>
</evidence>
<dbReference type="InterPro" id="IPR001709">
    <property type="entry name" value="Flavoprot_Pyr_Nucl_cyt_Rdtase"/>
</dbReference>
<protein>
    <submittedName>
        <fullName evidence="14">Sulfite reductase subunit alpha</fullName>
        <ecNumber evidence="14">1.8.1.2</ecNumber>
    </submittedName>
</protein>
<reference evidence="14 15" key="1">
    <citation type="submission" date="2023-12" db="EMBL/GenBank/DDBJ databases">
        <title>Description of an unclassified Opitutus bacterium of Verrucomicrobiota.</title>
        <authorList>
            <person name="Zhang D.-F."/>
        </authorList>
    </citation>
    <scope>NUCLEOTIDE SEQUENCE [LARGE SCALE GENOMIC DNA]</scope>
    <source>
        <strain evidence="14 15">WL0086</strain>
    </source>
</reference>
<keyword evidence="9" id="KW-0249">Electron transport</keyword>
<dbReference type="Gene3D" id="1.20.990.10">
    <property type="entry name" value="NADPH-cytochrome p450 Reductase, Chain A, domain 3"/>
    <property type="match status" value="1"/>
</dbReference>
<evidence type="ECO:0000259" key="13">
    <source>
        <dbReference type="PROSITE" id="PS51384"/>
    </source>
</evidence>
<keyword evidence="11" id="KW-0198">Cysteine biosynthesis</keyword>